<protein>
    <submittedName>
        <fullName evidence="2">SDR family oxidoreductase</fullName>
    </submittedName>
</protein>
<evidence type="ECO:0000313" key="3">
    <source>
        <dbReference type="Proteomes" id="UP001324634"/>
    </source>
</evidence>
<dbReference type="GO" id="GO:0016616">
    <property type="term" value="F:oxidoreductase activity, acting on the CH-OH group of donors, NAD or NADP as acceptor"/>
    <property type="evidence" value="ECO:0007669"/>
    <property type="project" value="TreeGrafter"/>
</dbReference>
<dbReference type="PRINTS" id="PR00080">
    <property type="entry name" value="SDRFAMILY"/>
</dbReference>
<dbReference type="PROSITE" id="PS00061">
    <property type="entry name" value="ADH_SHORT"/>
    <property type="match status" value="1"/>
</dbReference>
<sequence>MKKSALITGANGLIGTELSLKYLSKGYVVYGVDLRPNRKIDHENFVFLKCDLSSEDSIIEAISNVQKLHVLINNAADTSLTFKKFEEVSLEDWNHGIAVNLTSCFLMAKYALPFLKETKGSIINISSTRHLMSEPNTVIYSASKGGILSLTHSLAMTLGESVRVNCISPGWIADPNEKLSDKDHKQHPVGRVGVPSDIAELAFYLSSEAASFITGQDFIVDGGMTKKMIYV</sequence>
<dbReference type="PRINTS" id="PR00081">
    <property type="entry name" value="GDHRDH"/>
</dbReference>
<dbReference type="GO" id="GO:0048038">
    <property type="term" value="F:quinone binding"/>
    <property type="evidence" value="ECO:0007669"/>
    <property type="project" value="TreeGrafter"/>
</dbReference>
<dbReference type="SUPFAM" id="SSF51735">
    <property type="entry name" value="NAD(P)-binding Rossmann-fold domains"/>
    <property type="match status" value="1"/>
</dbReference>
<dbReference type="Proteomes" id="UP001324634">
    <property type="component" value="Chromosome"/>
</dbReference>
<proteinExistence type="inferred from homology"/>
<dbReference type="FunFam" id="3.40.50.720:FF:000084">
    <property type="entry name" value="Short-chain dehydrogenase reductase"/>
    <property type="match status" value="1"/>
</dbReference>
<dbReference type="GO" id="GO:0006633">
    <property type="term" value="P:fatty acid biosynthetic process"/>
    <property type="evidence" value="ECO:0007669"/>
    <property type="project" value="TreeGrafter"/>
</dbReference>
<dbReference type="PANTHER" id="PTHR42760">
    <property type="entry name" value="SHORT-CHAIN DEHYDROGENASES/REDUCTASES FAMILY MEMBER"/>
    <property type="match status" value="1"/>
</dbReference>
<dbReference type="RefSeq" id="WP_321390375.1">
    <property type="nucleotide sequence ID" value="NZ_CP139487.1"/>
</dbReference>
<keyword evidence="3" id="KW-1185">Reference proteome</keyword>
<evidence type="ECO:0000256" key="1">
    <source>
        <dbReference type="ARBA" id="ARBA00006484"/>
    </source>
</evidence>
<dbReference type="InterPro" id="IPR020904">
    <property type="entry name" value="Sc_DH/Rdtase_CS"/>
</dbReference>
<reference evidence="2 3" key="1">
    <citation type="submission" date="2023-11" db="EMBL/GenBank/DDBJ databases">
        <title>Peredibacter starrii A3.12.</title>
        <authorList>
            <person name="Mitchell R.J."/>
        </authorList>
    </citation>
    <scope>NUCLEOTIDE SEQUENCE [LARGE SCALE GENOMIC DNA]</scope>
    <source>
        <strain evidence="2 3">A3.12</strain>
    </source>
</reference>
<organism evidence="2 3">
    <name type="scientific">Peredibacter starrii</name>
    <dbReference type="NCBI Taxonomy" id="28202"/>
    <lineage>
        <taxon>Bacteria</taxon>
        <taxon>Pseudomonadati</taxon>
        <taxon>Bdellovibrionota</taxon>
        <taxon>Bacteriovoracia</taxon>
        <taxon>Bacteriovoracales</taxon>
        <taxon>Bacteriovoracaceae</taxon>
        <taxon>Peredibacter</taxon>
    </lineage>
</organism>
<dbReference type="Gene3D" id="3.40.50.720">
    <property type="entry name" value="NAD(P)-binding Rossmann-like Domain"/>
    <property type="match status" value="1"/>
</dbReference>
<dbReference type="InterPro" id="IPR036291">
    <property type="entry name" value="NAD(P)-bd_dom_sf"/>
</dbReference>
<name>A0AAX4HJX2_9BACT</name>
<comment type="similarity">
    <text evidence="1">Belongs to the short-chain dehydrogenases/reductases (SDR) family.</text>
</comment>
<dbReference type="EMBL" id="CP139487">
    <property type="protein sequence ID" value="WPU63521.1"/>
    <property type="molecule type" value="Genomic_DNA"/>
</dbReference>
<dbReference type="InterPro" id="IPR002347">
    <property type="entry name" value="SDR_fam"/>
</dbReference>
<dbReference type="PANTHER" id="PTHR42760:SF122">
    <property type="entry name" value="NAD(P)-BINDING PROTEIN"/>
    <property type="match status" value="1"/>
</dbReference>
<dbReference type="AlphaFoldDB" id="A0AAX4HJX2"/>
<gene>
    <name evidence="2" type="ORF">SOO65_12565</name>
</gene>
<dbReference type="KEGG" id="psti:SOO65_12565"/>
<evidence type="ECO:0000313" key="2">
    <source>
        <dbReference type="EMBL" id="WPU63521.1"/>
    </source>
</evidence>
<accession>A0AAX4HJX2</accession>
<dbReference type="Pfam" id="PF13561">
    <property type="entry name" value="adh_short_C2"/>
    <property type="match status" value="1"/>
</dbReference>